<proteinExistence type="predicted"/>
<evidence type="ECO:0000313" key="2">
    <source>
        <dbReference type="EMBL" id="NKY24306.1"/>
    </source>
</evidence>
<gene>
    <name evidence="2" type="ORF">HGA03_16690</name>
</gene>
<dbReference type="Proteomes" id="UP000581206">
    <property type="component" value="Unassembled WGS sequence"/>
</dbReference>
<dbReference type="RefSeq" id="WP_168631441.1">
    <property type="nucleotide sequence ID" value="NZ_BONL01000036.1"/>
</dbReference>
<reference evidence="2 3" key="1">
    <citation type="submission" date="2020-04" db="EMBL/GenBank/DDBJ databases">
        <title>MicrobeNet Type strains.</title>
        <authorList>
            <person name="Nicholson A.C."/>
        </authorList>
    </citation>
    <scope>NUCLEOTIDE SEQUENCE [LARGE SCALE GENOMIC DNA]</scope>
    <source>
        <strain evidence="2 3">ATCC BAA-788</strain>
    </source>
</reference>
<dbReference type="AlphaFoldDB" id="A0A7X6KY32"/>
<comment type="caution">
    <text evidence="2">The sequence shown here is derived from an EMBL/GenBank/DDBJ whole genome shotgun (WGS) entry which is preliminary data.</text>
</comment>
<accession>A0A7X6KY32</accession>
<sequence length="76" mass="7970">MRGNTNNHDEAVRAFNDAGQGTDPTEIRIALAVAQYHATMATYETGLQIAARLDALTTLLASAPIPTATPDADEGT</sequence>
<protein>
    <submittedName>
        <fullName evidence="2">Uncharacterized protein</fullName>
    </submittedName>
</protein>
<name>A0A7X6KY32_9CELL</name>
<organism evidence="2 3">
    <name type="scientific">Cellulomonas denverensis</name>
    <dbReference type="NCBI Taxonomy" id="264297"/>
    <lineage>
        <taxon>Bacteria</taxon>
        <taxon>Bacillati</taxon>
        <taxon>Actinomycetota</taxon>
        <taxon>Actinomycetes</taxon>
        <taxon>Micrococcales</taxon>
        <taxon>Cellulomonadaceae</taxon>
        <taxon>Cellulomonas</taxon>
    </lineage>
</organism>
<keyword evidence="3" id="KW-1185">Reference proteome</keyword>
<evidence type="ECO:0000313" key="3">
    <source>
        <dbReference type="Proteomes" id="UP000581206"/>
    </source>
</evidence>
<evidence type="ECO:0000256" key="1">
    <source>
        <dbReference type="SAM" id="MobiDB-lite"/>
    </source>
</evidence>
<feature type="region of interest" description="Disordered" evidence="1">
    <location>
        <begin position="1"/>
        <end position="20"/>
    </location>
</feature>
<dbReference type="EMBL" id="JAAXOX010000014">
    <property type="protein sequence ID" value="NKY24306.1"/>
    <property type="molecule type" value="Genomic_DNA"/>
</dbReference>